<dbReference type="HOGENOM" id="CLU_053553_0_0_1"/>
<reference evidence="1 2" key="1">
    <citation type="submission" date="2014-04" db="EMBL/GenBank/DDBJ databases">
        <authorList>
            <consortium name="DOE Joint Genome Institute"/>
            <person name="Kuo A."/>
            <person name="Gay G."/>
            <person name="Dore J."/>
            <person name="Kohler A."/>
            <person name="Nagy L.G."/>
            <person name="Floudas D."/>
            <person name="Copeland A."/>
            <person name="Barry K.W."/>
            <person name="Cichocki N."/>
            <person name="Veneault-Fourrey C."/>
            <person name="LaButti K."/>
            <person name="Lindquist E.A."/>
            <person name="Lipzen A."/>
            <person name="Lundell T."/>
            <person name="Morin E."/>
            <person name="Murat C."/>
            <person name="Sun H."/>
            <person name="Tunlid A."/>
            <person name="Henrissat B."/>
            <person name="Grigoriev I.V."/>
            <person name="Hibbett D.S."/>
            <person name="Martin F."/>
            <person name="Nordberg H.P."/>
            <person name="Cantor M.N."/>
            <person name="Hua S.X."/>
        </authorList>
    </citation>
    <scope>NUCLEOTIDE SEQUENCE [LARGE SCALE GENOMIC DNA]</scope>
    <source>
        <strain evidence="2">h7</strain>
    </source>
</reference>
<evidence type="ECO:0000313" key="2">
    <source>
        <dbReference type="Proteomes" id="UP000053424"/>
    </source>
</evidence>
<gene>
    <name evidence="1" type="ORF">M413DRAFT_408501</name>
</gene>
<dbReference type="EMBL" id="KN831777">
    <property type="protein sequence ID" value="KIM42608.1"/>
    <property type="molecule type" value="Genomic_DNA"/>
</dbReference>
<organism evidence="1 2">
    <name type="scientific">Hebeloma cylindrosporum</name>
    <dbReference type="NCBI Taxonomy" id="76867"/>
    <lineage>
        <taxon>Eukaryota</taxon>
        <taxon>Fungi</taxon>
        <taxon>Dikarya</taxon>
        <taxon>Basidiomycota</taxon>
        <taxon>Agaricomycotina</taxon>
        <taxon>Agaricomycetes</taxon>
        <taxon>Agaricomycetidae</taxon>
        <taxon>Agaricales</taxon>
        <taxon>Agaricineae</taxon>
        <taxon>Hymenogastraceae</taxon>
        <taxon>Hebeloma</taxon>
    </lineage>
</organism>
<name>A0A0C2XYC3_HEBCY</name>
<dbReference type="Proteomes" id="UP000053424">
    <property type="component" value="Unassembled WGS sequence"/>
</dbReference>
<evidence type="ECO:0000313" key="1">
    <source>
        <dbReference type="EMBL" id="KIM42608.1"/>
    </source>
</evidence>
<accession>A0A0C2XYC3</accession>
<sequence>MGVKGDPGPFDDYQGLWGNLYLSPEIWFDDVDTLRSLSLCCSDLRLLSQRRIFHTVDIKHYHRDLQSLKKILRLHAVLQSSPRIADYVRAFEFCFLRDDITPGPASTITKVGAILSRLHRVKALVWIASVNGSLDWVSFCANDTYKDLAQAILGVLPNLTFLKIDKIQRFPLDMMAGGNVLLDVTEDTSYTISLAIVSNNDCDWNGRDATSLSPCIRIRHYNIGHNLWPRELKEHEIESVNCLRSFHPPLPPFDFSHLQTLQVTWQGSGAGSRCVKDTQKIINCTVRLKEFTCAGCSFTGLSRVIQSQRSGSLTALNLKVTRSTDLGRSQRKPLATLCRELSILGSHNHLERLTITIDLLEYTSAMHQRDLQAIDVAIARGDQFLSLKAVDLLIDIVKVSALILQWLAIDAGFGVFM</sequence>
<evidence type="ECO:0008006" key="3">
    <source>
        <dbReference type="Google" id="ProtNLM"/>
    </source>
</evidence>
<keyword evidence="2" id="KW-1185">Reference proteome</keyword>
<reference evidence="2" key="2">
    <citation type="submission" date="2015-01" db="EMBL/GenBank/DDBJ databases">
        <title>Evolutionary Origins and Diversification of the Mycorrhizal Mutualists.</title>
        <authorList>
            <consortium name="DOE Joint Genome Institute"/>
            <consortium name="Mycorrhizal Genomics Consortium"/>
            <person name="Kohler A."/>
            <person name="Kuo A."/>
            <person name="Nagy L.G."/>
            <person name="Floudas D."/>
            <person name="Copeland A."/>
            <person name="Barry K.W."/>
            <person name="Cichocki N."/>
            <person name="Veneault-Fourrey C."/>
            <person name="LaButti K."/>
            <person name="Lindquist E.A."/>
            <person name="Lipzen A."/>
            <person name="Lundell T."/>
            <person name="Morin E."/>
            <person name="Murat C."/>
            <person name="Riley R."/>
            <person name="Ohm R."/>
            <person name="Sun H."/>
            <person name="Tunlid A."/>
            <person name="Henrissat B."/>
            <person name="Grigoriev I.V."/>
            <person name="Hibbett D.S."/>
            <person name="Martin F."/>
        </authorList>
    </citation>
    <scope>NUCLEOTIDE SEQUENCE [LARGE SCALE GENOMIC DNA]</scope>
    <source>
        <strain evidence="2">h7</strain>
    </source>
</reference>
<dbReference type="AlphaFoldDB" id="A0A0C2XYC3"/>
<proteinExistence type="predicted"/>
<protein>
    <recommendedName>
        <fullName evidence="3">F-box domain-containing protein</fullName>
    </recommendedName>
</protein>